<evidence type="ECO:0000313" key="2">
    <source>
        <dbReference type="EMBL" id="GIY57733.1"/>
    </source>
</evidence>
<protein>
    <submittedName>
        <fullName evidence="2">Uncharacterized protein</fullName>
    </submittedName>
</protein>
<proteinExistence type="predicted"/>
<dbReference type="Proteomes" id="UP001054945">
    <property type="component" value="Unassembled WGS sequence"/>
</dbReference>
<sequence>MAQQEKWGRMRGKNRKKIPVEINRGRKEKGERNRKGRGNAKKKKAPTSGQSLFPLV</sequence>
<dbReference type="AlphaFoldDB" id="A0AAV4UIZ3"/>
<feature type="non-terminal residue" evidence="2">
    <location>
        <position position="56"/>
    </location>
</feature>
<keyword evidence="3" id="KW-1185">Reference proteome</keyword>
<feature type="compositionally biased region" description="Polar residues" evidence="1">
    <location>
        <begin position="47"/>
        <end position="56"/>
    </location>
</feature>
<feature type="compositionally biased region" description="Basic and acidic residues" evidence="1">
    <location>
        <begin position="23"/>
        <end position="33"/>
    </location>
</feature>
<gene>
    <name evidence="2" type="ORF">CEXT_299831</name>
</gene>
<evidence type="ECO:0000256" key="1">
    <source>
        <dbReference type="SAM" id="MobiDB-lite"/>
    </source>
</evidence>
<comment type="caution">
    <text evidence="2">The sequence shown here is derived from an EMBL/GenBank/DDBJ whole genome shotgun (WGS) entry which is preliminary data.</text>
</comment>
<name>A0AAV4UIZ3_CAEEX</name>
<reference evidence="2 3" key="1">
    <citation type="submission" date="2021-06" db="EMBL/GenBank/DDBJ databases">
        <title>Caerostris extrusa draft genome.</title>
        <authorList>
            <person name="Kono N."/>
            <person name="Arakawa K."/>
        </authorList>
    </citation>
    <scope>NUCLEOTIDE SEQUENCE [LARGE SCALE GENOMIC DNA]</scope>
</reference>
<accession>A0AAV4UIZ3</accession>
<feature type="region of interest" description="Disordered" evidence="1">
    <location>
        <begin position="1"/>
        <end position="56"/>
    </location>
</feature>
<evidence type="ECO:0000313" key="3">
    <source>
        <dbReference type="Proteomes" id="UP001054945"/>
    </source>
</evidence>
<organism evidence="2 3">
    <name type="scientific">Caerostris extrusa</name>
    <name type="common">Bark spider</name>
    <name type="synonym">Caerostris bankana</name>
    <dbReference type="NCBI Taxonomy" id="172846"/>
    <lineage>
        <taxon>Eukaryota</taxon>
        <taxon>Metazoa</taxon>
        <taxon>Ecdysozoa</taxon>
        <taxon>Arthropoda</taxon>
        <taxon>Chelicerata</taxon>
        <taxon>Arachnida</taxon>
        <taxon>Araneae</taxon>
        <taxon>Araneomorphae</taxon>
        <taxon>Entelegynae</taxon>
        <taxon>Araneoidea</taxon>
        <taxon>Araneidae</taxon>
        <taxon>Caerostris</taxon>
    </lineage>
</organism>
<feature type="compositionally biased region" description="Basic residues" evidence="1">
    <location>
        <begin position="34"/>
        <end position="45"/>
    </location>
</feature>
<dbReference type="EMBL" id="BPLR01012953">
    <property type="protein sequence ID" value="GIY57733.1"/>
    <property type="molecule type" value="Genomic_DNA"/>
</dbReference>